<organism evidence="3 4">
    <name type="scientific">Methanoregula boonei (strain DSM 21154 / JCM 14090 / 6A8)</name>
    <dbReference type="NCBI Taxonomy" id="456442"/>
    <lineage>
        <taxon>Archaea</taxon>
        <taxon>Methanobacteriati</taxon>
        <taxon>Methanobacteriota</taxon>
        <taxon>Stenosarchaea group</taxon>
        <taxon>Methanomicrobia</taxon>
        <taxon>Methanomicrobiales</taxon>
        <taxon>Methanoregulaceae</taxon>
        <taxon>Methanoregula</taxon>
    </lineage>
</organism>
<name>A7IAQ6_METB6</name>
<dbReference type="NCBIfam" id="TIGR00377">
    <property type="entry name" value="ant_ant_sig"/>
    <property type="match status" value="1"/>
</dbReference>
<sequence>MALCTVREKGDCLIVTLPVSLDHVEAMALEKELREYVAREPKALLCDMSGSEYISSSGLRVFLAIGKKAKESHVHFGVFALTKFVDHIISMTGFTQIIAIYDTEEAAVRAVSRL</sequence>
<evidence type="ECO:0000313" key="3">
    <source>
        <dbReference type="EMBL" id="ABS56817.1"/>
    </source>
</evidence>
<keyword evidence="4" id="KW-1185">Reference proteome</keyword>
<dbReference type="eggNOG" id="arCOG06891">
    <property type="taxonomic scope" value="Archaea"/>
</dbReference>
<dbReference type="OrthoDB" id="70392at2157"/>
<dbReference type="STRING" id="456442.Mboo_2303"/>
<proteinExistence type="inferred from homology"/>
<dbReference type="Proteomes" id="UP000002408">
    <property type="component" value="Chromosome"/>
</dbReference>
<dbReference type="PROSITE" id="PS50801">
    <property type="entry name" value="STAS"/>
    <property type="match status" value="1"/>
</dbReference>
<dbReference type="GO" id="GO:0043856">
    <property type="term" value="F:anti-sigma factor antagonist activity"/>
    <property type="evidence" value="ECO:0007669"/>
    <property type="project" value="InterPro"/>
</dbReference>
<comment type="similarity">
    <text evidence="1">Belongs to the anti-sigma-factor antagonist family.</text>
</comment>
<dbReference type="InterPro" id="IPR002645">
    <property type="entry name" value="STAS_dom"/>
</dbReference>
<dbReference type="AlphaFoldDB" id="A7IAQ6"/>
<dbReference type="InterPro" id="IPR036513">
    <property type="entry name" value="STAS_dom_sf"/>
</dbReference>
<dbReference type="PANTHER" id="PTHR33495">
    <property type="entry name" value="ANTI-SIGMA FACTOR ANTAGONIST TM_1081-RELATED-RELATED"/>
    <property type="match status" value="1"/>
</dbReference>
<accession>A7IAQ6</accession>
<dbReference type="HOGENOM" id="CLU_115403_9_2_2"/>
<gene>
    <name evidence="3" type="ordered locus">Mboo_2303</name>
</gene>
<evidence type="ECO:0000313" key="4">
    <source>
        <dbReference type="Proteomes" id="UP000002408"/>
    </source>
</evidence>
<dbReference type="Pfam" id="PF01740">
    <property type="entry name" value="STAS"/>
    <property type="match status" value="1"/>
</dbReference>
<evidence type="ECO:0000259" key="2">
    <source>
        <dbReference type="PROSITE" id="PS50801"/>
    </source>
</evidence>
<dbReference type="KEGG" id="mbn:Mboo_2303"/>
<dbReference type="SUPFAM" id="SSF52091">
    <property type="entry name" value="SpoIIaa-like"/>
    <property type="match status" value="1"/>
</dbReference>
<dbReference type="CDD" id="cd07043">
    <property type="entry name" value="STAS_anti-anti-sigma_factors"/>
    <property type="match status" value="1"/>
</dbReference>
<dbReference type="EMBL" id="CP000780">
    <property type="protein sequence ID" value="ABS56817.1"/>
    <property type="molecule type" value="Genomic_DNA"/>
</dbReference>
<protein>
    <submittedName>
        <fullName evidence="3">Anti-sigma-factor antagonist</fullName>
    </submittedName>
</protein>
<dbReference type="GeneID" id="5411258"/>
<reference evidence="4" key="1">
    <citation type="journal article" date="2015" name="Microbiology">
        <title>Genome of Methanoregula boonei 6A8 reveals adaptations to oligotrophic peatland environments.</title>
        <authorList>
            <person name="Braeuer S."/>
            <person name="Cadillo-Quiroz H."/>
            <person name="Kyrpides N."/>
            <person name="Woyke T."/>
            <person name="Goodwin L."/>
            <person name="Detter C."/>
            <person name="Podell S."/>
            <person name="Yavitt J.B."/>
            <person name="Zinder S.H."/>
        </authorList>
    </citation>
    <scope>NUCLEOTIDE SEQUENCE [LARGE SCALE GENOMIC DNA]</scope>
    <source>
        <strain evidence="4">DSM 21154 / JCM 14090 / 6A8</strain>
    </source>
</reference>
<dbReference type="InterPro" id="IPR003658">
    <property type="entry name" value="Anti-sigma_ant"/>
</dbReference>
<evidence type="ECO:0000256" key="1">
    <source>
        <dbReference type="ARBA" id="ARBA00009013"/>
    </source>
</evidence>
<dbReference type="Gene3D" id="3.30.750.24">
    <property type="entry name" value="STAS domain"/>
    <property type="match status" value="1"/>
</dbReference>
<dbReference type="RefSeq" id="WP_012107877.1">
    <property type="nucleotide sequence ID" value="NC_009712.1"/>
</dbReference>
<feature type="domain" description="STAS" evidence="2">
    <location>
        <begin position="2"/>
        <end position="111"/>
    </location>
</feature>